<dbReference type="Proteomes" id="UP000001449">
    <property type="component" value="Chromosome 1"/>
</dbReference>
<keyword evidence="3 6" id="KW-0812">Transmembrane</keyword>
<feature type="transmembrane region" description="Helical" evidence="6">
    <location>
        <begin position="243"/>
        <end position="265"/>
    </location>
</feature>
<dbReference type="OMA" id="YSEDMSQ"/>
<dbReference type="PaxDb" id="35128-Thaps31622"/>
<comment type="subcellular location">
    <subcellularLocation>
        <location evidence="1">Membrane</location>
        <topology evidence="1">Multi-pass membrane protein</topology>
    </subcellularLocation>
</comment>
<evidence type="ECO:0000256" key="3">
    <source>
        <dbReference type="ARBA" id="ARBA00022692"/>
    </source>
</evidence>
<feature type="transmembrane region" description="Helical" evidence="6">
    <location>
        <begin position="149"/>
        <end position="167"/>
    </location>
</feature>
<feature type="transmembrane region" description="Helical" evidence="6">
    <location>
        <begin position="49"/>
        <end position="76"/>
    </location>
</feature>
<dbReference type="GO" id="GO:0015297">
    <property type="term" value="F:antiporter activity"/>
    <property type="evidence" value="ECO:0007669"/>
    <property type="project" value="InterPro"/>
</dbReference>
<evidence type="ECO:0000256" key="1">
    <source>
        <dbReference type="ARBA" id="ARBA00004141"/>
    </source>
</evidence>
<dbReference type="AlphaFoldDB" id="B8BR40"/>
<dbReference type="Pfam" id="PF01554">
    <property type="entry name" value="MatE"/>
    <property type="match status" value="2"/>
</dbReference>
<accession>B8BR40</accession>
<feature type="transmembrane region" description="Helical" evidence="6">
    <location>
        <begin position="174"/>
        <end position="192"/>
    </location>
</feature>
<feature type="transmembrane region" description="Helical" evidence="6">
    <location>
        <begin position="285"/>
        <end position="308"/>
    </location>
</feature>
<evidence type="ECO:0000256" key="2">
    <source>
        <dbReference type="ARBA" id="ARBA00010199"/>
    </source>
</evidence>
<sequence length="398" mass="42450">RRIIFFVATTVLIWISEPLLSLVDSAAVGRYAGKTLQSASTSTIPNLSSVIQLASLGPATMLCDSSIYLSLFIAMATTNKLATSFAKEDLKEQISTISHVMAISLAIGTTLFLLITFRGESLLSSILGPADLTPQVLHAALGYSRIRSAVYPLAVMGLTSQAALLCAGNTQTPALAVFVASIANIIGDYFFVAKMGFGVRGAALATSIASVLANGILVFRVWKMRQTDDPSLTPFISFPNRKDFVSLLKLAGPMFFVLIGKVMGYSAMTVKAGSFGMVSLACHNVLMRVFFFFATCGDGISHAAQTFLPGLFYRKSLDDQNARTLLKRLLSIATVAGTVNCIAGRYIANNAGRVFTTDTSLVSLMSHVSPFMGLGLLIHPITMALEGSIIAGRDLKFL</sequence>
<keyword evidence="7" id="KW-0732">Signal</keyword>
<keyword evidence="4 6" id="KW-1133">Transmembrane helix</keyword>
<dbReference type="KEGG" id="tps:THAPSDRAFT_31622"/>
<evidence type="ECO:0000256" key="7">
    <source>
        <dbReference type="SAM" id="SignalP"/>
    </source>
</evidence>
<reference evidence="8 9" key="2">
    <citation type="journal article" date="2008" name="Nature">
        <title>The Phaeodactylum genome reveals the evolutionary history of diatom genomes.</title>
        <authorList>
            <person name="Bowler C."/>
            <person name="Allen A.E."/>
            <person name="Badger J.H."/>
            <person name="Grimwood J."/>
            <person name="Jabbari K."/>
            <person name="Kuo A."/>
            <person name="Maheswari U."/>
            <person name="Martens C."/>
            <person name="Maumus F."/>
            <person name="Otillar R.P."/>
            <person name="Rayko E."/>
            <person name="Salamov A."/>
            <person name="Vandepoele K."/>
            <person name="Beszteri B."/>
            <person name="Gruber A."/>
            <person name="Heijde M."/>
            <person name="Katinka M."/>
            <person name="Mock T."/>
            <person name="Valentin K."/>
            <person name="Verret F."/>
            <person name="Berges J.A."/>
            <person name="Brownlee C."/>
            <person name="Cadoret J.P."/>
            <person name="Chiovitti A."/>
            <person name="Choi C.J."/>
            <person name="Coesel S."/>
            <person name="De Martino A."/>
            <person name="Detter J.C."/>
            <person name="Durkin C."/>
            <person name="Falciatore A."/>
            <person name="Fournet J."/>
            <person name="Haruta M."/>
            <person name="Huysman M.J."/>
            <person name="Jenkins B.D."/>
            <person name="Jiroutova K."/>
            <person name="Jorgensen R.E."/>
            <person name="Joubert Y."/>
            <person name="Kaplan A."/>
            <person name="Kroger N."/>
            <person name="Kroth P.G."/>
            <person name="La Roche J."/>
            <person name="Lindquist E."/>
            <person name="Lommer M."/>
            <person name="Martin-Jezequel V."/>
            <person name="Lopez P.J."/>
            <person name="Lucas S."/>
            <person name="Mangogna M."/>
            <person name="McGinnis K."/>
            <person name="Medlin L.K."/>
            <person name="Montsant A."/>
            <person name="Oudot-Le Secq M.P."/>
            <person name="Napoli C."/>
            <person name="Obornik M."/>
            <person name="Parker M.S."/>
            <person name="Petit J.L."/>
            <person name="Porcel B.M."/>
            <person name="Poulsen N."/>
            <person name="Robison M."/>
            <person name="Rychlewski L."/>
            <person name="Rynearson T.A."/>
            <person name="Schmutz J."/>
            <person name="Shapiro H."/>
            <person name="Siaut M."/>
            <person name="Stanley M."/>
            <person name="Sussman M.R."/>
            <person name="Taylor A.R."/>
            <person name="Vardi A."/>
            <person name="von Dassow P."/>
            <person name="Vyverman W."/>
            <person name="Willis A."/>
            <person name="Wyrwicz L.S."/>
            <person name="Rokhsar D.S."/>
            <person name="Weissenbach J."/>
            <person name="Armbrust E.V."/>
            <person name="Green B.R."/>
            <person name="Van de Peer Y."/>
            <person name="Grigoriev I.V."/>
        </authorList>
    </citation>
    <scope>NUCLEOTIDE SEQUENCE [LARGE SCALE GENOMIC DNA]</scope>
    <source>
        <strain evidence="8 9">CCMP1335</strain>
    </source>
</reference>
<dbReference type="eggNOG" id="KOG1347">
    <property type="taxonomic scope" value="Eukaryota"/>
</dbReference>
<evidence type="ECO:0000313" key="8">
    <source>
        <dbReference type="EMBL" id="EED95902.1"/>
    </source>
</evidence>
<dbReference type="PANTHER" id="PTHR42893">
    <property type="entry name" value="PROTEIN DETOXIFICATION 44, CHLOROPLASTIC-RELATED"/>
    <property type="match status" value="1"/>
</dbReference>
<dbReference type="STRING" id="35128.B8BR40"/>
<keyword evidence="5 6" id="KW-0472">Membrane</keyword>
<comment type="similarity">
    <text evidence="2">Belongs to the multi antimicrobial extrusion (MATE) (TC 2.A.66.1) family.</text>
</comment>
<reference evidence="8 9" key="1">
    <citation type="journal article" date="2004" name="Science">
        <title>The genome of the diatom Thalassiosira pseudonana: ecology, evolution, and metabolism.</title>
        <authorList>
            <person name="Armbrust E.V."/>
            <person name="Berges J.A."/>
            <person name="Bowler C."/>
            <person name="Green B.R."/>
            <person name="Martinez D."/>
            <person name="Putnam N.H."/>
            <person name="Zhou S."/>
            <person name="Allen A.E."/>
            <person name="Apt K.E."/>
            <person name="Bechner M."/>
            <person name="Brzezinski M.A."/>
            <person name="Chaal B.K."/>
            <person name="Chiovitti A."/>
            <person name="Davis A.K."/>
            <person name="Demarest M.S."/>
            <person name="Detter J.C."/>
            <person name="Glavina T."/>
            <person name="Goodstein D."/>
            <person name="Hadi M.Z."/>
            <person name="Hellsten U."/>
            <person name="Hildebrand M."/>
            <person name="Jenkins B.D."/>
            <person name="Jurka J."/>
            <person name="Kapitonov V.V."/>
            <person name="Kroger N."/>
            <person name="Lau W.W."/>
            <person name="Lane T.W."/>
            <person name="Larimer F.W."/>
            <person name="Lippmeier J.C."/>
            <person name="Lucas S."/>
            <person name="Medina M."/>
            <person name="Montsant A."/>
            <person name="Obornik M."/>
            <person name="Parker M.S."/>
            <person name="Palenik B."/>
            <person name="Pazour G.J."/>
            <person name="Richardson P.M."/>
            <person name="Rynearson T.A."/>
            <person name="Saito M.A."/>
            <person name="Schwartz D.C."/>
            <person name="Thamatrakoln K."/>
            <person name="Valentin K."/>
            <person name="Vardi A."/>
            <person name="Wilkerson F.P."/>
            <person name="Rokhsar D.S."/>
        </authorList>
    </citation>
    <scope>NUCLEOTIDE SEQUENCE [LARGE SCALE GENOMIC DNA]</scope>
    <source>
        <strain evidence="8 9">CCMP1335</strain>
    </source>
</reference>
<evidence type="ECO:0000256" key="6">
    <source>
        <dbReference type="SAM" id="Phobius"/>
    </source>
</evidence>
<gene>
    <name evidence="8" type="ORF">THAPSDRAFT_31622</name>
</gene>
<evidence type="ECO:0000256" key="5">
    <source>
        <dbReference type="ARBA" id="ARBA00023136"/>
    </source>
</evidence>
<dbReference type="PANTHER" id="PTHR42893:SF9">
    <property type="entry name" value="PROTEIN DETOXIFICATION 46, CHLOROPLASTIC"/>
    <property type="match status" value="1"/>
</dbReference>
<feature type="transmembrane region" description="Helical" evidence="6">
    <location>
        <begin position="198"/>
        <end position="222"/>
    </location>
</feature>
<feature type="transmembrane region" description="Helical" evidence="6">
    <location>
        <begin position="368"/>
        <end position="391"/>
    </location>
</feature>
<dbReference type="GeneID" id="7445147"/>
<dbReference type="HOGENOM" id="CLU_012893_15_1_1"/>
<dbReference type="EMBL" id="CM000638">
    <property type="protein sequence ID" value="EED95902.1"/>
    <property type="molecule type" value="Genomic_DNA"/>
</dbReference>
<protein>
    <recommendedName>
        <fullName evidence="10">Polysaccharide biosynthesis protein C-terminal domain-containing protein</fullName>
    </recommendedName>
</protein>
<keyword evidence="9" id="KW-1185">Reference proteome</keyword>
<evidence type="ECO:0000256" key="4">
    <source>
        <dbReference type="ARBA" id="ARBA00022989"/>
    </source>
</evidence>
<dbReference type="GO" id="GO:0022857">
    <property type="term" value="F:transmembrane transporter activity"/>
    <property type="evidence" value="ECO:0000318"/>
    <property type="project" value="GO_Central"/>
</dbReference>
<organism evidence="8 9">
    <name type="scientific">Thalassiosira pseudonana</name>
    <name type="common">Marine diatom</name>
    <name type="synonym">Cyclotella nana</name>
    <dbReference type="NCBI Taxonomy" id="35128"/>
    <lineage>
        <taxon>Eukaryota</taxon>
        <taxon>Sar</taxon>
        <taxon>Stramenopiles</taxon>
        <taxon>Ochrophyta</taxon>
        <taxon>Bacillariophyta</taxon>
        <taxon>Coscinodiscophyceae</taxon>
        <taxon>Thalassiosirophycidae</taxon>
        <taxon>Thalassiosirales</taxon>
        <taxon>Thalassiosiraceae</taxon>
        <taxon>Thalassiosira</taxon>
    </lineage>
</organism>
<evidence type="ECO:0008006" key="10">
    <source>
        <dbReference type="Google" id="ProtNLM"/>
    </source>
</evidence>
<dbReference type="RefSeq" id="XP_002286261.1">
    <property type="nucleotide sequence ID" value="XM_002286225.1"/>
</dbReference>
<proteinExistence type="inferred from homology"/>
<feature type="non-terminal residue" evidence="8">
    <location>
        <position position="398"/>
    </location>
</feature>
<dbReference type="GO" id="GO:0016020">
    <property type="term" value="C:membrane"/>
    <property type="evidence" value="ECO:0007669"/>
    <property type="project" value="UniProtKB-SubCell"/>
</dbReference>
<dbReference type="InterPro" id="IPR044644">
    <property type="entry name" value="DinF-like"/>
</dbReference>
<dbReference type="GO" id="GO:0042910">
    <property type="term" value="F:xenobiotic transmembrane transporter activity"/>
    <property type="evidence" value="ECO:0007669"/>
    <property type="project" value="InterPro"/>
</dbReference>
<evidence type="ECO:0000313" key="9">
    <source>
        <dbReference type="Proteomes" id="UP000001449"/>
    </source>
</evidence>
<name>B8BR40_THAPS</name>
<feature type="non-terminal residue" evidence="8">
    <location>
        <position position="1"/>
    </location>
</feature>
<feature type="signal peptide" evidence="7">
    <location>
        <begin position="1"/>
        <end position="21"/>
    </location>
</feature>
<dbReference type="InParanoid" id="B8BR40"/>
<feature type="transmembrane region" description="Helical" evidence="6">
    <location>
        <begin position="97"/>
        <end position="117"/>
    </location>
</feature>
<feature type="chain" id="PRO_5002868502" description="Polysaccharide biosynthesis protein C-terminal domain-containing protein" evidence="7">
    <location>
        <begin position="22"/>
        <end position="398"/>
    </location>
</feature>
<dbReference type="InterPro" id="IPR002528">
    <property type="entry name" value="MATE_fam"/>
</dbReference>
<feature type="transmembrane region" description="Helical" evidence="6">
    <location>
        <begin position="329"/>
        <end position="348"/>
    </location>
</feature>